<evidence type="ECO:0000259" key="2">
    <source>
        <dbReference type="PROSITE" id="PS50937"/>
    </source>
</evidence>
<name>A0A5Q2RIJ6_9ACTN</name>
<dbReference type="Proteomes" id="UP000334019">
    <property type="component" value="Chromosome"/>
</dbReference>
<dbReference type="Pfam" id="PF13411">
    <property type="entry name" value="MerR_1"/>
    <property type="match status" value="1"/>
</dbReference>
<keyword evidence="1" id="KW-0238">DNA-binding</keyword>
<feature type="domain" description="HTH merR-type" evidence="2">
    <location>
        <begin position="4"/>
        <end position="72"/>
    </location>
</feature>
<dbReference type="InterPro" id="IPR009061">
    <property type="entry name" value="DNA-bd_dom_put_sf"/>
</dbReference>
<dbReference type="InterPro" id="IPR047057">
    <property type="entry name" value="MerR_fam"/>
</dbReference>
<reference evidence="3 4" key="1">
    <citation type="submission" date="2019-11" db="EMBL/GenBank/DDBJ databases">
        <authorList>
            <person name="He Y."/>
        </authorList>
    </citation>
    <scope>NUCLEOTIDE SEQUENCE [LARGE SCALE GENOMIC DNA]</scope>
    <source>
        <strain evidence="3 4">SCSIO 58843</strain>
    </source>
</reference>
<organism evidence="3 4">
    <name type="scientific">Actinomarinicola tropica</name>
    <dbReference type="NCBI Taxonomy" id="2789776"/>
    <lineage>
        <taxon>Bacteria</taxon>
        <taxon>Bacillati</taxon>
        <taxon>Actinomycetota</taxon>
        <taxon>Acidimicrobiia</taxon>
        <taxon>Acidimicrobiales</taxon>
        <taxon>Iamiaceae</taxon>
        <taxon>Actinomarinicola</taxon>
    </lineage>
</organism>
<dbReference type="SUPFAM" id="SSF46955">
    <property type="entry name" value="Putative DNA-binding domain"/>
    <property type="match status" value="1"/>
</dbReference>
<dbReference type="GO" id="GO:0003677">
    <property type="term" value="F:DNA binding"/>
    <property type="evidence" value="ECO:0007669"/>
    <property type="project" value="UniProtKB-KW"/>
</dbReference>
<dbReference type="SMART" id="SM00422">
    <property type="entry name" value="HTH_MERR"/>
    <property type="match status" value="1"/>
</dbReference>
<dbReference type="GO" id="GO:0003700">
    <property type="term" value="F:DNA-binding transcription factor activity"/>
    <property type="evidence" value="ECO:0007669"/>
    <property type="project" value="InterPro"/>
</dbReference>
<sequence length="241" mass="26433">MGTEYRLDELARQAGVASTTVRLYQNKGLLDPPRLEGRTGWYDESHLSRLRLIARLQGEGYSLAGIANLLEQWEQGRGLDAVIGVEAELDALIGDVHAIALEPGELLDRFPDGMMTPELMQRASALGLVQVTEDAKVRVADRRFLEAGASLAGMGIPADVILDEWEALVSHADDIAERFISIFESHLAPADWQEALDTDEARDLARTLARLQATARQVLVAALDASVARLGRERLGQLIDR</sequence>
<protein>
    <submittedName>
        <fullName evidence="3">MerR family transcriptional regulator</fullName>
    </submittedName>
</protein>
<proteinExistence type="predicted"/>
<dbReference type="PANTHER" id="PTHR30204:SF93">
    <property type="entry name" value="HTH MERR-TYPE DOMAIN-CONTAINING PROTEIN"/>
    <property type="match status" value="1"/>
</dbReference>
<evidence type="ECO:0000256" key="1">
    <source>
        <dbReference type="ARBA" id="ARBA00023125"/>
    </source>
</evidence>
<accession>A0A5Q2RIJ6</accession>
<evidence type="ECO:0000313" key="4">
    <source>
        <dbReference type="Proteomes" id="UP000334019"/>
    </source>
</evidence>
<dbReference type="PANTHER" id="PTHR30204">
    <property type="entry name" value="REDOX-CYCLING DRUG-SENSING TRANSCRIPTIONAL ACTIVATOR SOXR"/>
    <property type="match status" value="1"/>
</dbReference>
<dbReference type="Gene3D" id="1.10.1660.10">
    <property type="match status" value="1"/>
</dbReference>
<dbReference type="EMBL" id="CP045851">
    <property type="protein sequence ID" value="QGG96688.1"/>
    <property type="molecule type" value="Genomic_DNA"/>
</dbReference>
<keyword evidence="4" id="KW-1185">Reference proteome</keyword>
<dbReference type="PRINTS" id="PR00040">
    <property type="entry name" value="HTHMERR"/>
</dbReference>
<dbReference type="KEGG" id="atq:GH723_17175"/>
<dbReference type="RefSeq" id="WP_153760792.1">
    <property type="nucleotide sequence ID" value="NZ_CP045851.1"/>
</dbReference>
<dbReference type="InterPro" id="IPR000551">
    <property type="entry name" value="MerR-type_HTH_dom"/>
</dbReference>
<dbReference type="AlphaFoldDB" id="A0A5Q2RIJ6"/>
<evidence type="ECO:0000313" key="3">
    <source>
        <dbReference type="EMBL" id="QGG96688.1"/>
    </source>
</evidence>
<dbReference type="PROSITE" id="PS50937">
    <property type="entry name" value="HTH_MERR_2"/>
    <property type="match status" value="1"/>
</dbReference>
<gene>
    <name evidence="3" type="ORF">GH723_17175</name>
</gene>